<dbReference type="Proteomes" id="UP001054945">
    <property type="component" value="Unassembled WGS sequence"/>
</dbReference>
<accession>A0AAV4VXI1</accession>
<comment type="caution">
    <text evidence="1">The sequence shown here is derived from an EMBL/GenBank/DDBJ whole genome shotgun (WGS) entry which is preliminary data.</text>
</comment>
<name>A0AAV4VXI1_CAEEX</name>
<dbReference type="AlphaFoldDB" id="A0AAV4VXI1"/>
<keyword evidence="2" id="KW-1185">Reference proteome</keyword>
<evidence type="ECO:0000313" key="1">
    <source>
        <dbReference type="EMBL" id="GIY75156.1"/>
    </source>
</evidence>
<organism evidence="1 2">
    <name type="scientific">Caerostris extrusa</name>
    <name type="common">Bark spider</name>
    <name type="synonym">Caerostris bankana</name>
    <dbReference type="NCBI Taxonomy" id="172846"/>
    <lineage>
        <taxon>Eukaryota</taxon>
        <taxon>Metazoa</taxon>
        <taxon>Ecdysozoa</taxon>
        <taxon>Arthropoda</taxon>
        <taxon>Chelicerata</taxon>
        <taxon>Arachnida</taxon>
        <taxon>Araneae</taxon>
        <taxon>Araneomorphae</taxon>
        <taxon>Entelegynae</taxon>
        <taxon>Araneoidea</taxon>
        <taxon>Araneidae</taxon>
        <taxon>Caerostris</taxon>
    </lineage>
</organism>
<gene>
    <name evidence="1" type="ORF">CEXT_494101</name>
</gene>
<proteinExistence type="predicted"/>
<evidence type="ECO:0000313" key="2">
    <source>
        <dbReference type="Proteomes" id="UP001054945"/>
    </source>
</evidence>
<protein>
    <submittedName>
        <fullName evidence="1">Uncharacterized protein</fullName>
    </submittedName>
</protein>
<reference evidence="1 2" key="1">
    <citation type="submission" date="2021-06" db="EMBL/GenBank/DDBJ databases">
        <title>Caerostris extrusa draft genome.</title>
        <authorList>
            <person name="Kono N."/>
            <person name="Arakawa K."/>
        </authorList>
    </citation>
    <scope>NUCLEOTIDE SEQUENCE [LARGE SCALE GENOMIC DNA]</scope>
</reference>
<dbReference type="EMBL" id="BPLR01015304">
    <property type="protein sequence ID" value="GIY75156.1"/>
    <property type="molecule type" value="Genomic_DNA"/>
</dbReference>
<sequence>MKMFVSSERGCVSPSPCPAPSHSACITGGHQTDPGPEMELGKYSIRAKPCEGNHLVIWLDAFCECNSKIWFPTHIGLIISIVDFTQAESNDKN</sequence>